<keyword evidence="6" id="KW-1133">Transmembrane helix</keyword>
<dbReference type="InterPro" id="IPR003661">
    <property type="entry name" value="HisK_dim/P_dom"/>
</dbReference>
<feature type="transmembrane region" description="Helical" evidence="6">
    <location>
        <begin position="54"/>
        <end position="73"/>
    </location>
</feature>
<evidence type="ECO:0000313" key="9">
    <source>
        <dbReference type="EMBL" id="VAW54266.1"/>
    </source>
</evidence>
<dbReference type="InterPro" id="IPR003594">
    <property type="entry name" value="HATPase_dom"/>
</dbReference>
<gene>
    <name evidence="9" type="ORF">MNBD_GAMMA06-1317</name>
</gene>
<feature type="transmembrane region" description="Helical" evidence="6">
    <location>
        <begin position="103"/>
        <end position="121"/>
    </location>
</feature>
<dbReference type="PROSITE" id="PS50110">
    <property type="entry name" value="RESPONSE_REGULATORY"/>
    <property type="match status" value="1"/>
</dbReference>
<dbReference type="InterPro" id="IPR011006">
    <property type="entry name" value="CheY-like_superfamily"/>
</dbReference>
<keyword evidence="3" id="KW-0597">Phosphoprotein</keyword>
<protein>
    <recommendedName>
        <fullName evidence="2">histidine kinase</fullName>
        <ecNumber evidence="2">2.7.13.3</ecNumber>
    </recommendedName>
</protein>
<feature type="domain" description="Response regulatory" evidence="8">
    <location>
        <begin position="408"/>
        <end position="524"/>
    </location>
</feature>
<dbReference type="PANTHER" id="PTHR43047">
    <property type="entry name" value="TWO-COMPONENT HISTIDINE PROTEIN KINASE"/>
    <property type="match status" value="1"/>
</dbReference>
<proteinExistence type="predicted"/>
<dbReference type="EMBL" id="UOFD01000073">
    <property type="protein sequence ID" value="VAW54266.1"/>
    <property type="molecule type" value="Genomic_DNA"/>
</dbReference>
<dbReference type="SMART" id="SM00448">
    <property type="entry name" value="REC"/>
    <property type="match status" value="1"/>
</dbReference>
<sequence>TSVWLLFIRSYRSSPITPDRIRFWQAIYLIAGALTGAMWGVTVFWPGIFVQAEMLMFLIIMVFAVAAVALTVLAPFYPAFVAFAMMALMPFAIRLLMSGEGLNTMWGTIFLLYTPLILLSGHNMQRVVLDTIRLRFENLGLVHSLTEKNAQAEQARDEAERANASKSKFLAAASHDLRQPLHALSLFVGVLERRVSDPAAQSTIGSIKTSSRALENLLNALLDISRLDAGSLQPRVATFPLLPMLQRIVDTGRAAATDKGLRCRLFARGVLVQSDPDMLERILSNLLSNAIRYTHRGGVLLSCRQQENQLHIGVWDTGIGIAEREFDNIFKEFYQLGNSERDREKGIGLGLAIVDRLCRLLNHPLNIKSVPSRGSVFSIELPFVRNQQHRKQAPEIVAHYSDDVAGLCILVIDDEALIRQAISELLDSWGCLVMLAESEQQAVEQISAGRIPDIIVADYRLRDGKTGTEAIERLYIECGKRIPAAVITGDTAPDRLQAIEASGFPVLYKPVAPARLRALLSNLRDTV</sequence>
<evidence type="ECO:0000259" key="8">
    <source>
        <dbReference type="PROSITE" id="PS50110"/>
    </source>
</evidence>
<dbReference type="PROSITE" id="PS50109">
    <property type="entry name" value="HIS_KIN"/>
    <property type="match status" value="1"/>
</dbReference>
<dbReference type="InterPro" id="IPR004358">
    <property type="entry name" value="Sig_transdc_His_kin-like_C"/>
</dbReference>
<dbReference type="Pfam" id="PF00072">
    <property type="entry name" value="Response_reg"/>
    <property type="match status" value="1"/>
</dbReference>
<evidence type="ECO:0000256" key="2">
    <source>
        <dbReference type="ARBA" id="ARBA00012438"/>
    </source>
</evidence>
<dbReference type="Gene3D" id="3.30.565.10">
    <property type="entry name" value="Histidine kinase-like ATPase, C-terminal domain"/>
    <property type="match status" value="1"/>
</dbReference>
<evidence type="ECO:0000256" key="5">
    <source>
        <dbReference type="ARBA" id="ARBA00022777"/>
    </source>
</evidence>
<dbReference type="PRINTS" id="PR00344">
    <property type="entry name" value="BCTRLSENSOR"/>
</dbReference>
<organism evidence="9">
    <name type="scientific">hydrothermal vent metagenome</name>
    <dbReference type="NCBI Taxonomy" id="652676"/>
    <lineage>
        <taxon>unclassified sequences</taxon>
        <taxon>metagenomes</taxon>
        <taxon>ecological metagenomes</taxon>
    </lineage>
</organism>
<keyword evidence="5" id="KW-0418">Kinase</keyword>
<dbReference type="CDD" id="cd00082">
    <property type="entry name" value="HisKA"/>
    <property type="match status" value="1"/>
</dbReference>
<keyword evidence="6" id="KW-0472">Membrane</keyword>
<dbReference type="InterPro" id="IPR001789">
    <property type="entry name" value="Sig_transdc_resp-reg_receiver"/>
</dbReference>
<dbReference type="SMART" id="SM00387">
    <property type="entry name" value="HATPase_c"/>
    <property type="match status" value="1"/>
</dbReference>
<feature type="transmembrane region" description="Helical" evidence="6">
    <location>
        <begin position="26"/>
        <end position="48"/>
    </location>
</feature>
<dbReference type="FunFam" id="3.30.565.10:FF:000049">
    <property type="entry name" value="Two-component sensor histidine kinase"/>
    <property type="match status" value="1"/>
</dbReference>
<evidence type="ECO:0000256" key="1">
    <source>
        <dbReference type="ARBA" id="ARBA00000085"/>
    </source>
</evidence>
<evidence type="ECO:0000259" key="7">
    <source>
        <dbReference type="PROSITE" id="PS50109"/>
    </source>
</evidence>
<dbReference type="SMART" id="SM00388">
    <property type="entry name" value="HisKA"/>
    <property type="match status" value="1"/>
</dbReference>
<evidence type="ECO:0000256" key="4">
    <source>
        <dbReference type="ARBA" id="ARBA00022679"/>
    </source>
</evidence>
<dbReference type="EC" id="2.7.13.3" evidence="2"/>
<dbReference type="SUPFAM" id="SSF52172">
    <property type="entry name" value="CheY-like"/>
    <property type="match status" value="1"/>
</dbReference>
<dbReference type="InterPro" id="IPR036890">
    <property type="entry name" value="HATPase_C_sf"/>
</dbReference>
<dbReference type="GO" id="GO:0000155">
    <property type="term" value="F:phosphorelay sensor kinase activity"/>
    <property type="evidence" value="ECO:0007669"/>
    <property type="project" value="InterPro"/>
</dbReference>
<dbReference type="SUPFAM" id="SSF55874">
    <property type="entry name" value="ATPase domain of HSP90 chaperone/DNA topoisomerase II/histidine kinase"/>
    <property type="match status" value="1"/>
</dbReference>
<name>A0A3B0XCC6_9ZZZZ</name>
<dbReference type="SUPFAM" id="SSF47384">
    <property type="entry name" value="Homodimeric domain of signal transducing histidine kinase"/>
    <property type="match status" value="1"/>
</dbReference>
<dbReference type="AlphaFoldDB" id="A0A3B0XCC6"/>
<dbReference type="Pfam" id="PF00512">
    <property type="entry name" value="HisKA"/>
    <property type="match status" value="1"/>
</dbReference>
<feature type="non-terminal residue" evidence="9">
    <location>
        <position position="1"/>
    </location>
</feature>
<evidence type="ECO:0000256" key="3">
    <source>
        <dbReference type="ARBA" id="ARBA00022553"/>
    </source>
</evidence>
<dbReference type="PANTHER" id="PTHR43047:SF9">
    <property type="entry name" value="HISTIDINE KINASE"/>
    <property type="match status" value="1"/>
</dbReference>
<dbReference type="GO" id="GO:0009927">
    <property type="term" value="F:histidine phosphotransfer kinase activity"/>
    <property type="evidence" value="ECO:0007669"/>
    <property type="project" value="TreeGrafter"/>
</dbReference>
<dbReference type="InterPro" id="IPR036097">
    <property type="entry name" value="HisK_dim/P_sf"/>
</dbReference>
<reference evidence="9" key="1">
    <citation type="submission" date="2018-06" db="EMBL/GenBank/DDBJ databases">
        <authorList>
            <person name="Zhirakovskaya E."/>
        </authorList>
    </citation>
    <scope>NUCLEOTIDE SEQUENCE</scope>
</reference>
<dbReference type="Gene3D" id="1.10.287.130">
    <property type="match status" value="1"/>
</dbReference>
<dbReference type="Gene3D" id="3.40.50.2300">
    <property type="match status" value="1"/>
</dbReference>
<dbReference type="CDD" id="cd00156">
    <property type="entry name" value="REC"/>
    <property type="match status" value="1"/>
</dbReference>
<keyword evidence="6" id="KW-0812">Transmembrane</keyword>
<dbReference type="Pfam" id="PF02518">
    <property type="entry name" value="HATPase_c"/>
    <property type="match status" value="1"/>
</dbReference>
<keyword evidence="4" id="KW-0808">Transferase</keyword>
<dbReference type="InterPro" id="IPR005467">
    <property type="entry name" value="His_kinase_dom"/>
</dbReference>
<evidence type="ECO:0000256" key="6">
    <source>
        <dbReference type="SAM" id="Phobius"/>
    </source>
</evidence>
<feature type="domain" description="Histidine kinase" evidence="7">
    <location>
        <begin position="172"/>
        <end position="385"/>
    </location>
</feature>
<accession>A0A3B0XCC6</accession>
<comment type="catalytic activity">
    <reaction evidence="1">
        <text>ATP + protein L-histidine = ADP + protein N-phospho-L-histidine.</text>
        <dbReference type="EC" id="2.7.13.3"/>
    </reaction>
</comment>
<dbReference type="GO" id="GO:0005886">
    <property type="term" value="C:plasma membrane"/>
    <property type="evidence" value="ECO:0007669"/>
    <property type="project" value="TreeGrafter"/>
</dbReference>